<dbReference type="GO" id="GO:0006508">
    <property type="term" value="P:proteolysis"/>
    <property type="evidence" value="ECO:0007669"/>
    <property type="project" value="UniProtKB-KW"/>
</dbReference>
<evidence type="ECO:0000259" key="8">
    <source>
        <dbReference type="Pfam" id="PF01321"/>
    </source>
</evidence>
<keyword evidence="10" id="KW-0031">Aminopeptidase</keyword>
<dbReference type="InterPro" id="IPR001131">
    <property type="entry name" value="Peptidase_M24B_aminopep-P_CS"/>
</dbReference>
<organism evidence="10 11">
    <name type="scientific">Kaistia hirudinis</name>
    <dbReference type="NCBI Taxonomy" id="1293440"/>
    <lineage>
        <taxon>Bacteria</taxon>
        <taxon>Pseudomonadati</taxon>
        <taxon>Pseudomonadota</taxon>
        <taxon>Alphaproteobacteria</taxon>
        <taxon>Hyphomicrobiales</taxon>
        <taxon>Kaistiaceae</taxon>
        <taxon>Kaistia</taxon>
    </lineage>
</organism>
<dbReference type="GO" id="GO:0005737">
    <property type="term" value="C:cytoplasm"/>
    <property type="evidence" value="ECO:0007669"/>
    <property type="project" value="UniProtKB-ARBA"/>
</dbReference>
<dbReference type="PANTHER" id="PTHR43763">
    <property type="entry name" value="XAA-PRO AMINOPEPTIDASE 1"/>
    <property type="match status" value="1"/>
</dbReference>
<evidence type="ECO:0000256" key="2">
    <source>
        <dbReference type="ARBA" id="ARBA00022670"/>
    </source>
</evidence>
<dbReference type="PANTHER" id="PTHR43763:SF6">
    <property type="entry name" value="XAA-PRO AMINOPEPTIDASE 1"/>
    <property type="match status" value="1"/>
</dbReference>
<dbReference type="InterPro" id="IPR032416">
    <property type="entry name" value="Peptidase_M24_C"/>
</dbReference>
<evidence type="ECO:0000259" key="7">
    <source>
        <dbReference type="Pfam" id="PF00557"/>
    </source>
</evidence>
<comment type="similarity">
    <text evidence="1 6">Belongs to the peptidase M24B family.</text>
</comment>
<evidence type="ECO:0000256" key="5">
    <source>
        <dbReference type="ARBA" id="ARBA00023049"/>
    </source>
</evidence>
<dbReference type="CDD" id="cd01085">
    <property type="entry name" value="APP"/>
    <property type="match status" value="1"/>
</dbReference>
<evidence type="ECO:0000256" key="4">
    <source>
        <dbReference type="ARBA" id="ARBA00022801"/>
    </source>
</evidence>
<dbReference type="EMBL" id="JACIDS010000005">
    <property type="protein sequence ID" value="MBB3932899.1"/>
    <property type="molecule type" value="Genomic_DNA"/>
</dbReference>
<dbReference type="InterPro" id="IPR029149">
    <property type="entry name" value="Creatin/AminoP/Spt16_N"/>
</dbReference>
<feature type="domain" description="Peptidase M24" evidence="7">
    <location>
        <begin position="322"/>
        <end position="538"/>
    </location>
</feature>
<dbReference type="Gene3D" id="3.40.350.10">
    <property type="entry name" value="Creatinase/prolidase N-terminal domain"/>
    <property type="match status" value="2"/>
</dbReference>
<dbReference type="RefSeq" id="WP_183400555.1">
    <property type="nucleotide sequence ID" value="NZ_JACIDS010000005.1"/>
</dbReference>
<keyword evidence="2" id="KW-0645">Protease</keyword>
<keyword evidence="4 10" id="KW-0378">Hydrolase</keyword>
<dbReference type="Proteomes" id="UP000553963">
    <property type="component" value="Unassembled WGS sequence"/>
</dbReference>
<dbReference type="PROSITE" id="PS00491">
    <property type="entry name" value="PROLINE_PEPTIDASE"/>
    <property type="match status" value="1"/>
</dbReference>
<dbReference type="InterPro" id="IPR036005">
    <property type="entry name" value="Creatinase/aminopeptidase-like"/>
</dbReference>
<keyword evidence="11" id="KW-1185">Reference proteome</keyword>
<dbReference type="SUPFAM" id="SSF53092">
    <property type="entry name" value="Creatinase/prolidase N-terminal domain"/>
    <property type="match status" value="2"/>
</dbReference>
<protein>
    <submittedName>
        <fullName evidence="10">Xaa-Pro aminopeptidase</fullName>
        <ecNumber evidence="10">3.4.11.9</ecNumber>
    </submittedName>
</protein>
<dbReference type="InterPro" id="IPR033740">
    <property type="entry name" value="Pept_M24B"/>
</dbReference>
<gene>
    <name evidence="10" type="ORF">GGR25_003963</name>
</gene>
<evidence type="ECO:0000259" key="9">
    <source>
        <dbReference type="Pfam" id="PF16188"/>
    </source>
</evidence>
<dbReference type="EC" id="3.4.11.9" evidence="10"/>
<keyword evidence="5" id="KW-0482">Metalloprotease</keyword>
<dbReference type="Pfam" id="PF16188">
    <property type="entry name" value="Peptidase_M24_C"/>
    <property type="match status" value="1"/>
</dbReference>
<feature type="domain" description="Peptidase M24 C-terminal" evidence="9">
    <location>
        <begin position="549"/>
        <end position="609"/>
    </location>
</feature>
<evidence type="ECO:0000313" key="10">
    <source>
        <dbReference type="EMBL" id="MBB3932899.1"/>
    </source>
</evidence>
<evidence type="ECO:0000256" key="3">
    <source>
        <dbReference type="ARBA" id="ARBA00022723"/>
    </source>
</evidence>
<reference evidence="10 11" key="1">
    <citation type="submission" date="2020-08" db="EMBL/GenBank/DDBJ databases">
        <title>Genomic Encyclopedia of Type Strains, Phase IV (KMG-IV): sequencing the most valuable type-strain genomes for metagenomic binning, comparative biology and taxonomic classification.</title>
        <authorList>
            <person name="Goeker M."/>
        </authorList>
    </citation>
    <scope>NUCLEOTIDE SEQUENCE [LARGE SCALE GENOMIC DNA]</scope>
    <source>
        <strain evidence="10 11">DSM 25966</strain>
    </source>
</reference>
<dbReference type="AlphaFoldDB" id="A0A840ARL4"/>
<dbReference type="Pfam" id="PF01321">
    <property type="entry name" value="Creatinase_N"/>
    <property type="match status" value="1"/>
</dbReference>
<name>A0A840ARL4_9HYPH</name>
<dbReference type="Pfam" id="PF16189">
    <property type="entry name" value="Creatinase_N_2"/>
    <property type="match status" value="1"/>
</dbReference>
<dbReference type="GO" id="GO:0070006">
    <property type="term" value="F:metalloaminopeptidase activity"/>
    <property type="evidence" value="ECO:0007669"/>
    <property type="project" value="InterPro"/>
</dbReference>
<evidence type="ECO:0000313" key="11">
    <source>
        <dbReference type="Proteomes" id="UP000553963"/>
    </source>
</evidence>
<dbReference type="SUPFAM" id="SSF55920">
    <property type="entry name" value="Creatinase/aminopeptidase"/>
    <property type="match status" value="1"/>
</dbReference>
<accession>A0A840ARL4</accession>
<comment type="caution">
    <text evidence="10">The sequence shown here is derived from an EMBL/GenBank/DDBJ whole genome shotgun (WGS) entry which is preliminary data.</text>
</comment>
<proteinExistence type="inferred from homology"/>
<dbReference type="InterPro" id="IPR000587">
    <property type="entry name" value="Creatinase_N"/>
</dbReference>
<dbReference type="InterPro" id="IPR000994">
    <property type="entry name" value="Pept_M24"/>
</dbReference>
<sequence length="611" mass="65486">MFQNFDAPARSQPIGGRLVALRAELAKHGATGFIVPHSDEYQGEYTPASAERLTWLTGFTGSAGVAIVLAHEAAIFVDGRYTLQVRDQVDVADFVPEHLVEAPPHQWLRGRLKHGDRLGYDPRLLTLAELRRFDAAAKSAGAELVALEENPIDRVWTGRPAAPIGAVSLQGEDLAGESAAEKIERLRALLAEKNADAAVIAQSDSIAWAFNLRGSDVPHNPIALSYAILYREGPPTLYIDGRKLSNVVRDALSDLADIREEAAIGADLERLGSSGARLLADPATTPAGLLTPFIAAEGTLVEGSDPVTLPKARKNAVEIAGTKRAHLRDGVAMTRFLAWLDREAPKGGLDEIAAARRLEAFRAEIGEEDGMPLVEISFDTISGAGSDGAIVHYRVTEATNRTIEPGSLYLVDSGAQFRDGTTDITRTIAVGAPTAEMRERFTLVLKGHIALATARFPAGTTGAQLDTLARMALWQKGLDYDHGTGHGVGVFLCVHEGPARISKAGTVPLEPGMLLSNEPGYYKTGAYGIRIENLILVTPPAAIAGGERPMLAFETLTLAPIDRTLVEPTLLTEAELNWLDAYHARVRAALAPRLEGEALDFLIRATQPFAA</sequence>
<feature type="domain" description="Creatinase N-terminal" evidence="8">
    <location>
        <begin position="17"/>
        <end position="149"/>
    </location>
</feature>
<dbReference type="Pfam" id="PF00557">
    <property type="entry name" value="Peptidase_M24"/>
    <property type="match status" value="1"/>
</dbReference>
<dbReference type="InterPro" id="IPR050422">
    <property type="entry name" value="X-Pro_aminopeptidase_P"/>
</dbReference>
<dbReference type="FunFam" id="3.90.230.10:FF:000009">
    <property type="entry name" value="xaa-Pro aminopeptidase 2"/>
    <property type="match status" value="1"/>
</dbReference>
<evidence type="ECO:0000256" key="1">
    <source>
        <dbReference type="ARBA" id="ARBA00008766"/>
    </source>
</evidence>
<evidence type="ECO:0000256" key="6">
    <source>
        <dbReference type="RuleBase" id="RU000590"/>
    </source>
</evidence>
<dbReference type="GO" id="GO:0046872">
    <property type="term" value="F:metal ion binding"/>
    <property type="evidence" value="ECO:0007669"/>
    <property type="project" value="UniProtKB-KW"/>
</dbReference>
<dbReference type="Gene3D" id="3.90.230.10">
    <property type="entry name" value="Creatinase/methionine aminopeptidase superfamily"/>
    <property type="match status" value="1"/>
</dbReference>
<keyword evidence="3 6" id="KW-0479">Metal-binding</keyword>